<dbReference type="InParanoid" id="B7GCS7"/>
<proteinExistence type="predicted"/>
<feature type="transmembrane region" description="Helical" evidence="1">
    <location>
        <begin position="25"/>
        <end position="44"/>
    </location>
</feature>
<sequence length="438" mass="49681">MSNRSACWTQLLVLRRVLMNWRRRYGYQFVVYAAILGMASIYVVSMEAPPESEIASQESFFLAAKATKVAMPKDWTHGKYQLSESALPSWMKAYVAFHQRHVQTPASASRLVWHCPENRGCGGIGDRLSGIVQVLMMSMVTKRVFLVDWHGSGLSINKVLRPRFIAWDSIPLPSDMVKLYANDDRNNTYLRDPRTLPQKVNIQLQANLYLYDAVLKREPAYLAYWNRYGGVNISLLSPFKIAFWTLFQWTDLVVRHAQGLRNASGLAEPAQRYIGVHVRTGSGVSWTDPPRHAGLPALRQFYDCARRLQHALQQKCINEGDSTSSLPEIYLASDRVDAKFQMKAWDSENDNTIKYVTNLEPFHVDKSRNAMNTSAAELDVWGELKVLLDATCLVTSRSQFSTLASSLRMDQTPHRCAVMFDQCDIEQIEQAVAVVSSC</sequence>
<accession>B7GCS7</accession>
<dbReference type="Gene3D" id="3.40.50.11350">
    <property type="match status" value="1"/>
</dbReference>
<reference evidence="2 3" key="1">
    <citation type="journal article" date="2008" name="Nature">
        <title>The Phaeodactylum genome reveals the evolutionary history of diatom genomes.</title>
        <authorList>
            <person name="Bowler C."/>
            <person name="Allen A.E."/>
            <person name="Badger J.H."/>
            <person name="Grimwood J."/>
            <person name="Jabbari K."/>
            <person name="Kuo A."/>
            <person name="Maheswari U."/>
            <person name="Martens C."/>
            <person name="Maumus F."/>
            <person name="Otillar R.P."/>
            <person name="Rayko E."/>
            <person name="Salamov A."/>
            <person name="Vandepoele K."/>
            <person name="Beszteri B."/>
            <person name="Gruber A."/>
            <person name="Heijde M."/>
            <person name="Katinka M."/>
            <person name="Mock T."/>
            <person name="Valentin K."/>
            <person name="Verret F."/>
            <person name="Berges J.A."/>
            <person name="Brownlee C."/>
            <person name="Cadoret J.P."/>
            <person name="Chiovitti A."/>
            <person name="Choi C.J."/>
            <person name="Coesel S."/>
            <person name="De Martino A."/>
            <person name="Detter J.C."/>
            <person name="Durkin C."/>
            <person name="Falciatore A."/>
            <person name="Fournet J."/>
            <person name="Haruta M."/>
            <person name="Huysman M.J."/>
            <person name="Jenkins B.D."/>
            <person name="Jiroutova K."/>
            <person name="Jorgensen R.E."/>
            <person name="Joubert Y."/>
            <person name="Kaplan A."/>
            <person name="Kroger N."/>
            <person name="Kroth P.G."/>
            <person name="La Roche J."/>
            <person name="Lindquist E."/>
            <person name="Lommer M."/>
            <person name="Martin-Jezequel V."/>
            <person name="Lopez P.J."/>
            <person name="Lucas S."/>
            <person name="Mangogna M."/>
            <person name="McGinnis K."/>
            <person name="Medlin L.K."/>
            <person name="Montsant A."/>
            <person name="Oudot-Le Secq M.P."/>
            <person name="Napoli C."/>
            <person name="Obornik M."/>
            <person name="Parker M.S."/>
            <person name="Petit J.L."/>
            <person name="Porcel B.M."/>
            <person name="Poulsen N."/>
            <person name="Robison M."/>
            <person name="Rychlewski L."/>
            <person name="Rynearson T.A."/>
            <person name="Schmutz J."/>
            <person name="Shapiro H."/>
            <person name="Siaut M."/>
            <person name="Stanley M."/>
            <person name="Sussman M.R."/>
            <person name="Taylor A.R."/>
            <person name="Vardi A."/>
            <person name="von Dassow P."/>
            <person name="Vyverman W."/>
            <person name="Willis A."/>
            <person name="Wyrwicz L.S."/>
            <person name="Rokhsar D.S."/>
            <person name="Weissenbach J."/>
            <person name="Armbrust E.V."/>
            <person name="Green B.R."/>
            <person name="Van de Peer Y."/>
            <person name="Grigoriev I.V."/>
        </authorList>
    </citation>
    <scope>NUCLEOTIDE SEQUENCE [LARGE SCALE GENOMIC DNA]</scope>
    <source>
        <strain evidence="2 3">CCAP 1055/1</strain>
    </source>
</reference>
<evidence type="ECO:0000256" key="1">
    <source>
        <dbReference type="SAM" id="Phobius"/>
    </source>
</evidence>
<dbReference type="OrthoDB" id="428346at2759"/>
<name>B7GCS7_PHATC</name>
<gene>
    <name evidence="2" type="ORF">PHATRDRAFT_50060</name>
</gene>
<dbReference type="KEGG" id="pti:PHATRDRAFT_50060"/>
<evidence type="ECO:0000313" key="3">
    <source>
        <dbReference type="Proteomes" id="UP000000759"/>
    </source>
</evidence>
<evidence type="ECO:0000313" key="2">
    <source>
        <dbReference type="EMBL" id="EEC43671.1"/>
    </source>
</evidence>
<reference evidence="3" key="2">
    <citation type="submission" date="2008-08" db="EMBL/GenBank/DDBJ databases">
        <authorList>
            <consortium name="Diatom Consortium"/>
            <person name="Grigoriev I."/>
            <person name="Grimwood J."/>
            <person name="Kuo A."/>
            <person name="Otillar R.P."/>
            <person name="Salamov A."/>
            <person name="Detter J.C."/>
            <person name="Lindquist E."/>
            <person name="Shapiro H."/>
            <person name="Lucas S."/>
            <person name="Glavina del Rio T."/>
            <person name="Pitluck S."/>
            <person name="Rokhsar D."/>
            <person name="Bowler C."/>
        </authorList>
    </citation>
    <scope>GENOME REANNOTATION</scope>
    <source>
        <strain evidence="3">CCAP 1055/1</strain>
    </source>
</reference>
<keyword evidence="1" id="KW-0472">Membrane</keyword>
<dbReference type="HOGENOM" id="CLU_654370_0_0_1"/>
<keyword evidence="1" id="KW-0812">Transmembrane</keyword>
<keyword evidence="3" id="KW-1185">Reference proteome</keyword>
<dbReference type="PaxDb" id="2850-Phatr50060"/>
<organism evidence="2 3">
    <name type="scientific">Phaeodactylum tricornutum (strain CCAP 1055/1)</name>
    <dbReference type="NCBI Taxonomy" id="556484"/>
    <lineage>
        <taxon>Eukaryota</taxon>
        <taxon>Sar</taxon>
        <taxon>Stramenopiles</taxon>
        <taxon>Ochrophyta</taxon>
        <taxon>Bacillariophyta</taxon>
        <taxon>Bacillariophyceae</taxon>
        <taxon>Bacillariophycidae</taxon>
        <taxon>Naviculales</taxon>
        <taxon>Phaeodactylaceae</taxon>
        <taxon>Phaeodactylum</taxon>
    </lineage>
</organism>
<protein>
    <submittedName>
        <fullName evidence="2">Uncharacterized protein</fullName>
    </submittedName>
</protein>
<dbReference type="RefSeq" id="XP_002184935.1">
    <property type="nucleotide sequence ID" value="XM_002184899.1"/>
</dbReference>
<keyword evidence="1" id="KW-1133">Transmembrane helix</keyword>
<dbReference type="Proteomes" id="UP000000759">
    <property type="component" value="Chromosome 26"/>
</dbReference>
<dbReference type="AlphaFoldDB" id="B7GCS7"/>
<dbReference type="GeneID" id="7198806"/>
<dbReference type="EMBL" id="CM000628">
    <property type="protein sequence ID" value="EEC43671.1"/>
    <property type="molecule type" value="Genomic_DNA"/>
</dbReference>